<proteinExistence type="predicted"/>
<evidence type="ECO:0000313" key="3">
    <source>
        <dbReference type="Proteomes" id="UP000568022"/>
    </source>
</evidence>
<name>A0A7W8BKT3_9ACTN</name>
<evidence type="ECO:0000313" key="2">
    <source>
        <dbReference type="EMBL" id="MBB5125274.1"/>
    </source>
</evidence>
<dbReference type="AlphaFoldDB" id="A0A7W8BKT3"/>
<dbReference type="EMBL" id="JACHJE010000004">
    <property type="protein sequence ID" value="MBB5125274.1"/>
    <property type="molecule type" value="Genomic_DNA"/>
</dbReference>
<gene>
    <name evidence="2" type="ORF">FHS32_002006</name>
</gene>
<feature type="region of interest" description="Disordered" evidence="1">
    <location>
        <begin position="1"/>
        <end position="20"/>
    </location>
</feature>
<feature type="compositionally biased region" description="Basic residues" evidence="1">
    <location>
        <begin position="1"/>
        <end position="10"/>
    </location>
</feature>
<organism evidence="2 3">
    <name type="scientific">Streptomyces griseoloalbus</name>
    <dbReference type="NCBI Taxonomy" id="67303"/>
    <lineage>
        <taxon>Bacteria</taxon>
        <taxon>Bacillati</taxon>
        <taxon>Actinomycetota</taxon>
        <taxon>Actinomycetes</taxon>
        <taxon>Kitasatosporales</taxon>
        <taxon>Streptomycetaceae</taxon>
        <taxon>Streptomyces</taxon>
    </lineage>
</organism>
<comment type="caution">
    <text evidence="2">The sequence shown here is derived from an EMBL/GenBank/DDBJ whole genome shotgun (WGS) entry which is preliminary data.</text>
</comment>
<keyword evidence="3" id="KW-1185">Reference proteome</keyword>
<protein>
    <submittedName>
        <fullName evidence="2">Uncharacterized protein</fullName>
    </submittedName>
</protein>
<evidence type="ECO:0000256" key="1">
    <source>
        <dbReference type="SAM" id="MobiDB-lite"/>
    </source>
</evidence>
<accession>A0A7W8BKT3</accession>
<reference evidence="2 3" key="1">
    <citation type="submission" date="2020-08" db="EMBL/GenBank/DDBJ databases">
        <title>Genomic Encyclopedia of Type Strains, Phase III (KMG-III): the genomes of soil and plant-associated and newly described type strains.</title>
        <authorList>
            <person name="Whitman W."/>
        </authorList>
    </citation>
    <scope>NUCLEOTIDE SEQUENCE [LARGE SCALE GENOMIC DNA]</scope>
    <source>
        <strain evidence="2 3">CECT 3226</strain>
    </source>
</reference>
<sequence length="50" mass="5204">MRATSHRWRRPGPGMGGWDVRAPVMDGNPLVALGAGGVSDGFAAKGPERT</sequence>
<dbReference type="Proteomes" id="UP000568022">
    <property type="component" value="Unassembled WGS sequence"/>
</dbReference>